<evidence type="ECO:0000313" key="3">
    <source>
        <dbReference type="EMBL" id="VFK75531.1"/>
    </source>
</evidence>
<evidence type="ECO:0008006" key="4">
    <source>
        <dbReference type="Google" id="ProtNLM"/>
    </source>
</evidence>
<gene>
    <name evidence="1" type="ORF">BECKMB1821G_GA0114241_101227</name>
    <name evidence="3" type="ORF">BECKMB1821H_GA0114242_10256</name>
    <name evidence="2" type="ORF">BECKMB1821I_GA0114274_10247</name>
</gene>
<evidence type="ECO:0000313" key="1">
    <source>
        <dbReference type="EMBL" id="VFK25292.1"/>
    </source>
</evidence>
<sequence length="157" mass="17475">MNSSVYLETSIIGYLTSRISHELVTAANQQLTRDWWDRHSGSFDLLISPFVVDECGAGDSDAARERLDVIHEIPELDVTDDARALAKDLVDKIPLPAKAEVDALHVAIATVHGVDYLLTWNCKHIANATLRQRIEAICREHGFEPPTICTPQELMEA</sequence>
<dbReference type="EMBL" id="CAADFO010000012">
    <property type="protein sequence ID" value="VFK25292.1"/>
    <property type="molecule type" value="Genomic_DNA"/>
</dbReference>
<organism evidence="2">
    <name type="scientific">Candidatus Kentrum sp. MB</name>
    <dbReference type="NCBI Taxonomy" id="2138164"/>
    <lineage>
        <taxon>Bacteria</taxon>
        <taxon>Pseudomonadati</taxon>
        <taxon>Pseudomonadota</taxon>
        <taxon>Gammaproteobacteria</taxon>
        <taxon>Candidatus Kentrum</taxon>
    </lineage>
</organism>
<evidence type="ECO:0000313" key="2">
    <source>
        <dbReference type="EMBL" id="VFK31487.1"/>
    </source>
</evidence>
<protein>
    <recommendedName>
        <fullName evidence="4">PIN domain-containing protein</fullName>
    </recommendedName>
</protein>
<proteinExistence type="predicted"/>
<dbReference type="CDD" id="cd18687">
    <property type="entry name" value="PIN_VapC-like"/>
    <property type="match status" value="1"/>
</dbReference>
<reference evidence="2" key="1">
    <citation type="submission" date="2019-02" db="EMBL/GenBank/DDBJ databases">
        <authorList>
            <person name="Gruber-Vodicka R. H."/>
            <person name="Seah K. B. B."/>
        </authorList>
    </citation>
    <scope>NUCLEOTIDE SEQUENCE</scope>
    <source>
        <strain evidence="1">BECK_BZ197</strain>
        <strain evidence="3">BECK_BZ198</strain>
        <strain evidence="2">BECK_BZ199</strain>
    </source>
</reference>
<accession>A0A450XQD5</accession>
<dbReference type="AlphaFoldDB" id="A0A450XQD5"/>
<dbReference type="EMBL" id="CAADFQ010000024">
    <property type="protein sequence ID" value="VFK31487.1"/>
    <property type="molecule type" value="Genomic_DNA"/>
</dbReference>
<dbReference type="SUPFAM" id="SSF88723">
    <property type="entry name" value="PIN domain-like"/>
    <property type="match status" value="1"/>
</dbReference>
<dbReference type="EMBL" id="CAADGH010000025">
    <property type="protein sequence ID" value="VFK75531.1"/>
    <property type="molecule type" value="Genomic_DNA"/>
</dbReference>
<name>A0A450XQD5_9GAMM</name>
<dbReference type="InterPro" id="IPR029060">
    <property type="entry name" value="PIN-like_dom_sf"/>
</dbReference>